<protein>
    <submittedName>
        <fullName evidence="1">Uncharacterized protein</fullName>
    </submittedName>
</protein>
<dbReference type="EMBL" id="JAOB01000010">
    <property type="protein sequence ID" value="EUA75293.1"/>
    <property type="molecule type" value="Genomic_DNA"/>
</dbReference>
<reference evidence="1" key="1">
    <citation type="submission" date="2014-01" db="EMBL/GenBank/DDBJ databases">
        <authorList>
            <person name="Brown-Elliot B."/>
            <person name="Wallace R."/>
            <person name="Lenaerts A."/>
            <person name="Ordway D."/>
            <person name="DeGroote M.A."/>
            <person name="Parker T."/>
            <person name="Sizemore C."/>
            <person name="Tallon L.J."/>
            <person name="Sadzewicz L.K."/>
            <person name="Sengamalay N."/>
            <person name="Fraser C.M."/>
            <person name="Hine E."/>
            <person name="Shefchek K.A."/>
            <person name="Das S.P."/>
            <person name="Tettelin H."/>
        </authorList>
    </citation>
    <scope>NUCLEOTIDE SEQUENCE [LARGE SCALE GENOMIC DNA]</scope>
    <source>
        <strain evidence="1">4042</strain>
    </source>
</reference>
<gene>
    <name evidence="1" type="ORF">I553_3185</name>
</gene>
<comment type="caution">
    <text evidence="1">The sequence shown here is derived from an EMBL/GenBank/DDBJ whole genome shotgun (WGS) entry which is preliminary data.</text>
</comment>
<accession>X8E5U9</accession>
<name>X8E5U9_MYCXE</name>
<dbReference type="AlphaFoldDB" id="X8E5U9"/>
<organism evidence="1">
    <name type="scientific">Mycobacterium xenopi 4042</name>
    <dbReference type="NCBI Taxonomy" id="1299334"/>
    <lineage>
        <taxon>Bacteria</taxon>
        <taxon>Bacillati</taxon>
        <taxon>Actinomycetota</taxon>
        <taxon>Actinomycetes</taxon>
        <taxon>Mycobacteriales</taxon>
        <taxon>Mycobacteriaceae</taxon>
        <taxon>Mycobacterium</taxon>
    </lineage>
</organism>
<evidence type="ECO:0000313" key="1">
    <source>
        <dbReference type="EMBL" id="EUA75293.1"/>
    </source>
</evidence>
<proteinExistence type="predicted"/>
<sequence>MLRRSPHVVIGRSGTTSAITSSTAPIVHSGMSLCRRGHLDTEEI</sequence>